<proteinExistence type="predicted"/>
<dbReference type="AlphaFoldDB" id="M2TQ22"/>
<gene>
    <name evidence="2" type="ORF">C725_0813</name>
</gene>
<dbReference type="GO" id="GO:0015097">
    <property type="term" value="F:mercury ion transmembrane transporter activity"/>
    <property type="evidence" value="ECO:0007669"/>
    <property type="project" value="InterPro"/>
</dbReference>
<keyword evidence="1" id="KW-0812">Transmembrane</keyword>
<accession>M2TQ22</accession>
<feature type="transmembrane region" description="Helical" evidence="1">
    <location>
        <begin position="55"/>
        <end position="74"/>
    </location>
</feature>
<evidence type="ECO:0000313" key="2">
    <source>
        <dbReference type="EMBL" id="EMD83841.1"/>
    </source>
</evidence>
<feature type="transmembrane region" description="Helical" evidence="1">
    <location>
        <begin position="107"/>
        <end position="125"/>
    </location>
</feature>
<dbReference type="EMBL" id="AMRV01000002">
    <property type="protein sequence ID" value="EMD83841.1"/>
    <property type="molecule type" value="Genomic_DNA"/>
</dbReference>
<keyword evidence="1" id="KW-1133">Transmembrane helix</keyword>
<dbReference type="RefSeq" id="WP_008600320.1">
    <property type="nucleotide sequence ID" value="NZ_AMRV01000002.1"/>
</dbReference>
<reference evidence="2 3" key="1">
    <citation type="journal article" date="2013" name="Genome Announc.">
        <title>Draft Genome Sequence of Strain JLT2015T, Belonging to the Family Sphingomonadaceae of the Alphaproteobacteria.</title>
        <authorList>
            <person name="Tang K."/>
            <person name="Liu K."/>
            <person name="Li S."/>
            <person name="Jiao N."/>
        </authorList>
    </citation>
    <scope>NUCLEOTIDE SEQUENCE [LARGE SCALE GENOMIC DNA]</scope>
    <source>
        <strain evidence="2 3">JLT2015</strain>
    </source>
</reference>
<dbReference type="Proteomes" id="UP000011717">
    <property type="component" value="Unassembled WGS sequence"/>
</dbReference>
<dbReference type="Pfam" id="PF03203">
    <property type="entry name" value="MerC"/>
    <property type="match status" value="1"/>
</dbReference>
<organism evidence="2 3">
    <name type="scientific">Pacificimonas flava</name>
    <dbReference type="NCBI Taxonomy" id="1234595"/>
    <lineage>
        <taxon>Bacteria</taxon>
        <taxon>Pseudomonadati</taxon>
        <taxon>Pseudomonadota</taxon>
        <taxon>Alphaproteobacteria</taxon>
        <taxon>Sphingomonadales</taxon>
        <taxon>Sphingosinicellaceae</taxon>
        <taxon>Pacificimonas</taxon>
    </lineage>
</organism>
<name>M2TQ22_9SPHN</name>
<protein>
    <recommendedName>
        <fullName evidence="4">MerC mercury resistance protein</fullName>
    </recommendedName>
</protein>
<evidence type="ECO:0000313" key="3">
    <source>
        <dbReference type="Proteomes" id="UP000011717"/>
    </source>
</evidence>
<sequence>MVRKAAPLLSSKKQRLLDAVAIAASMLCLVHCLLLPALLLAVPALALYLALPESFHAAAFLFAVPTSAAALWAGRRRAGSGPAALAAAGLCLLGIGAFAVHGEAAETGVSVIGALILAAAHILNWRRMRCEGHRRSCTRTSFRER</sequence>
<dbReference type="InterPro" id="IPR004891">
    <property type="entry name" value="Mercury-R_MerC"/>
</dbReference>
<evidence type="ECO:0000256" key="1">
    <source>
        <dbReference type="SAM" id="Phobius"/>
    </source>
</evidence>
<feature type="transmembrane region" description="Helical" evidence="1">
    <location>
        <begin position="20"/>
        <end position="49"/>
    </location>
</feature>
<feature type="transmembrane region" description="Helical" evidence="1">
    <location>
        <begin position="81"/>
        <end position="101"/>
    </location>
</feature>
<dbReference type="GO" id="GO:0016020">
    <property type="term" value="C:membrane"/>
    <property type="evidence" value="ECO:0007669"/>
    <property type="project" value="InterPro"/>
</dbReference>
<keyword evidence="1" id="KW-0472">Membrane</keyword>
<evidence type="ECO:0008006" key="4">
    <source>
        <dbReference type="Google" id="ProtNLM"/>
    </source>
</evidence>
<comment type="caution">
    <text evidence="2">The sequence shown here is derived from an EMBL/GenBank/DDBJ whole genome shotgun (WGS) entry which is preliminary data.</text>
</comment>
<keyword evidence="3" id="KW-1185">Reference proteome</keyword>